<dbReference type="Gene3D" id="3.30.450.20">
    <property type="entry name" value="PAS domain"/>
    <property type="match status" value="1"/>
</dbReference>
<proteinExistence type="predicted"/>
<reference evidence="1 2" key="1">
    <citation type="submission" date="2024-06" db="EMBL/GenBank/DDBJ databases">
        <title>Genomic Encyclopedia of Type Strains, Phase IV (KMG-IV): sequencing the most valuable type-strain genomes for metagenomic binning, comparative biology and taxonomic classification.</title>
        <authorList>
            <person name="Goeker M."/>
        </authorList>
    </citation>
    <scope>NUCLEOTIDE SEQUENCE [LARGE SCALE GENOMIC DNA]</scope>
    <source>
        <strain evidence="1 2">DSM 105042</strain>
    </source>
</reference>
<dbReference type="Proteomes" id="UP001549031">
    <property type="component" value="Unassembled WGS sequence"/>
</dbReference>
<protein>
    <submittedName>
        <fullName evidence="1">Uncharacterized protein</fullName>
    </submittedName>
</protein>
<accession>A0ABV2H9A7</accession>
<name>A0ABV2H9A7_9HYPH</name>
<sequence length="94" mass="10446">MINRFYTVYLDLVLTDLEGRVVASANPGFQKKIMGTSLAGDPWFVAARRCRSGDDYIVGEVKPSAAHGGRKALPTCRRRWPRKRPSCFSMAKAA</sequence>
<gene>
    <name evidence="1" type="ORF">ABID21_003245</name>
</gene>
<comment type="caution">
    <text evidence="1">The sequence shown here is derived from an EMBL/GenBank/DDBJ whole genome shotgun (WGS) entry which is preliminary data.</text>
</comment>
<organism evidence="1 2">
    <name type="scientific">Pseudorhizobium tarimense</name>
    <dbReference type="NCBI Taxonomy" id="1079109"/>
    <lineage>
        <taxon>Bacteria</taxon>
        <taxon>Pseudomonadati</taxon>
        <taxon>Pseudomonadota</taxon>
        <taxon>Alphaproteobacteria</taxon>
        <taxon>Hyphomicrobiales</taxon>
        <taxon>Rhizobiaceae</taxon>
        <taxon>Rhizobium/Agrobacterium group</taxon>
        <taxon>Pseudorhizobium</taxon>
    </lineage>
</organism>
<dbReference type="EMBL" id="JBEPLJ010000012">
    <property type="protein sequence ID" value="MET3587123.1"/>
    <property type="molecule type" value="Genomic_DNA"/>
</dbReference>
<keyword evidence="2" id="KW-1185">Reference proteome</keyword>
<evidence type="ECO:0000313" key="2">
    <source>
        <dbReference type="Proteomes" id="UP001549031"/>
    </source>
</evidence>
<evidence type="ECO:0000313" key="1">
    <source>
        <dbReference type="EMBL" id="MET3587123.1"/>
    </source>
</evidence>